<accession>E6QAR3</accession>
<dbReference type="EMBL" id="CABP01000056">
    <property type="protein sequence ID" value="CBI04289.1"/>
    <property type="molecule type" value="Genomic_DNA"/>
</dbReference>
<dbReference type="EC" id="2.6.1.62" evidence="1"/>
<protein>
    <submittedName>
        <fullName evidence="1">Putative Adenosylmethionine-8-amino-7-oxononanoate aminotransferase (7,8-diamino-pelargonic acid aminotransferase) (DAPA aminotransferase)</fullName>
        <ecNumber evidence="1">2.6.1.62</ecNumber>
    </submittedName>
</protein>
<keyword evidence="1" id="KW-0808">Transferase</keyword>
<proteinExistence type="predicted"/>
<evidence type="ECO:0000313" key="1">
    <source>
        <dbReference type="EMBL" id="CBI04289.1"/>
    </source>
</evidence>
<keyword evidence="1" id="KW-0032">Aminotransferase</keyword>
<sequence length="28" mass="3156">MGFSSVETTGQSLNFHYSRSFSHPAKRP</sequence>
<name>E6QAR3_9ZZZZ</name>
<gene>
    <name evidence="1" type="ORF">CARN5_2286</name>
</gene>
<reference evidence="1" key="1">
    <citation type="submission" date="2009-10" db="EMBL/GenBank/DDBJ databases">
        <title>Diversity of trophic interactions inside an arsenic-rich microbial ecosystem.</title>
        <authorList>
            <person name="Bertin P.N."/>
            <person name="Heinrich-Salmeron A."/>
            <person name="Pelletier E."/>
            <person name="Goulhen-Chollet F."/>
            <person name="Arsene-Ploetze F."/>
            <person name="Gallien S."/>
            <person name="Calteau A."/>
            <person name="Vallenet D."/>
            <person name="Casiot C."/>
            <person name="Chane-Woon-Ming B."/>
            <person name="Giloteaux L."/>
            <person name="Barakat M."/>
            <person name="Bonnefoy V."/>
            <person name="Bruneel O."/>
            <person name="Chandler M."/>
            <person name="Cleiss J."/>
            <person name="Duran R."/>
            <person name="Elbaz-Poulichet F."/>
            <person name="Fonknechten N."/>
            <person name="Lauga B."/>
            <person name="Mornico D."/>
            <person name="Ortet P."/>
            <person name="Schaeffer C."/>
            <person name="Siguier P."/>
            <person name="Alexander Thil Smith A."/>
            <person name="Van Dorsselaer A."/>
            <person name="Weissenbach J."/>
            <person name="Medigue C."/>
            <person name="Le Paslier D."/>
        </authorList>
    </citation>
    <scope>NUCLEOTIDE SEQUENCE</scope>
</reference>
<comment type="caution">
    <text evidence="1">The sequence shown here is derived from an EMBL/GenBank/DDBJ whole genome shotgun (WGS) entry which is preliminary data.</text>
</comment>
<dbReference type="AlphaFoldDB" id="E6QAR3"/>
<organism evidence="1">
    <name type="scientific">mine drainage metagenome</name>
    <dbReference type="NCBI Taxonomy" id="410659"/>
    <lineage>
        <taxon>unclassified sequences</taxon>
        <taxon>metagenomes</taxon>
        <taxon>ecological metagenomes</taxon>
    </lineage>
</organism>
<dbReference type="GO" id="GO:0004015">
    <property type="term" value="F:adenosylmethionine-8-amino-7-oxononanoate transaminase activity"/>
    <property type="evidence" value="ECO:0007669"/>
    <property type="project" value="UniProtKB-EC"/>
</dbReference>